<feature type="non-terminal residue" evidence="2">
    <location>
        <position position="103"/>
    </location>
</feature>
<evidence type="ECO:0000313" key="3">
    <source>
        <dbReference type="Proteomes" id="UP000649617"/>
    </source>
</evidence>
<sequence>RPLGNSSAPASAPAGASAHVASVEAPGPAKAAPKPTADKAKLQRKISSVMRRIEHAEGLLQEAADAMNDEYSEETLAAYEAANANVEEMYETMQALEDQLAMS</sequence>
<name>A0A812T852_SYMPI</name>
<evidence type="ECO:0000313" key="2">
    <source>
        <dbReference type="EMBL" id="CAE7513414.1"/>
    </source>
</evidence>
<evidence type="ECO:0000256" key="1">
    <source>
        <dbReference type="SAM" id="MobiDB-lite"/>
    </source>
</evidence>
<feature type="region of interest" description="Disordered" evidence="1">
    <location>
        <begin position="1"/>
        <end position="43"/>
    </location>
</feature>
<proteinExistence type="predicted"/>
<gene>
    <name evidence="2" type="primary">CPK2</name>
    <name evidence="2" type="ORF">SPIL2461_LOCUS13379</name>
</gene>
<feature type="compositionally biased region" description="Low complexity" evidence="1">
    <location>
        <begin position="1"/>
        <end position="35"/>
    </location>
</feature>
<dbReference type="EMBL" id="CAJNIZ010029102">
    <property type="protein sequence ID" value="CAE7513414.1"/>
    <property type="molecule type" value="Genomic_DNA"/>
</dbReference>
<organism evidence="2 3">
    <name type="scientific">Symbiodinium pilosum</name>
    <name type="common">Dinoflagellate</name>
    <dbReference type="NCBI Taxonomy" id="2952"/>
    <lineage>
        <taxon>Eukaryota</taxon>
        <taxon>Sar</taxon>
        <taxon>Alveolata</taxon>
        <taxon>Dinophyceae</taxon>
        <taxon>Suessiales</taxon>
        <taxon>Symbiodiniaceae</taxon>
        <taxon>Symbiodinium</taxon>
    </lineage>
</organism>
<dbReference type="AlphaFoldDB" id="A0A812T852"/>
<accession>A0A812T852</accession>
<comment type="caution">
    <text evidence="2">The sequence shown here is derived from an EMBL/GenBank/DDBJ whole genome shotgun (WGS) entry which is preliminary data.</text>
</comment>
<protein>
    <submittedName>
        <fullName evidence="2">CPK2 protein</fullName>
    </submittedName>
</protein>
<dbReference type="Proteomes" id="UP000649617">
    <property type="component" value="Unassembled WGS sequence"/>
</dbReference>
<keyword evidence="3" id="KW-1185">Reference proteome</keyword>
<reference evidence="2" key="1">
    <citation type="submission" date="2021-02" db="EMBL/GenBank/DDBJ databases">
        <authorList>
            <person name="Dougan E. K."/>
            <person name="Rhodes N."/>
            <person name="Thang M."/>
            <person name="Chan C."/>
        </authorList>
    </citation>
    <scope>NUCLEOTIDE SEQUENCE</scope>
</reference>